<dbReference type="EMBL" id="JAZGQO010000008">
    <property type="protein sequence ID" value="KAK6179355.1"/>
    <property type="molecule type" value="Genomic_DNA"/>
</dbReference>
<sequence length="207" mass="24174">MSSPNFSKDNMNSDLNESCTIIGISGCTNSGKTSLTQKLITKFSGSKHVCQDTYFLEPGDERLEYVKEVNHNNWEKLSALDMAKMVKEIKEWIKESESNDNTSTILFVEGFTIFNYSPLCELFDKKYFLTMDYDACEQRRRGRNYIPPDPEGYFKKVVWPMYEKHKQDIEHHKDIVYHNGSEDQEKTMHSIITDILTLPQIRNLYIS</sequence>
<organism evidence="1 2">
    <name type="scientific">Patella caerulea</name>
    <name type="common">Rayed Mediterranean limpet</name>
    <dbReference type="NCBI Taxonomy" id="87958"/>
    <lineage>
        <taxon>Eukaryota</taxon>
        <taxon>Metazoa</taxon>
        <taxon>Spiralia</taxon>
        <taxon>Lophotrochozoa</taxon>
        <taxon>Mollusca</taxon>
        <taxon>Gastropoda</taxon>
        <taxon>Patellogastropoda</taxon>
        <taxon>Patelloidea</taxon>
        <taxon>Patellidae</taxon>
        <taxon>Patella</taxon>
    </lineage>
</organism>
<keyword evidence="2" id="KW-1185">Reference proteome</keyword>
<dbReference type="InterPro" id="IPR027417">
    <property type="entry name" value="P-loop_NTPase"/>
</dbReference>
<dbReference type="Gene3D" id="3.40.50.300">
    <property type="entry name" value="P-loop containing nucleotide triphosphate hydrolases"/>
    <property type="match status" value="1"/>
</dbReference>
<evidence type="ECO:0008006" key="3">
    <source>
        <dbReference type="Google" id="ProtNLM"/>
    </source>
</evidence>
<comment type="caution">
    <text evidence="1">The sequence shown here is derived from an EMBL/GenBank/DDBJ whole genome shotgun (WGS) entry which is preliminary data.</text>
</comment>
<dbReference type="Proteomes" id="UP001347796">
    <property type="component" value="Unassembled WGS sequence"/>
</dbReference>
<reference evidence="1 2" key="1">
    <citation type="submission" date="2024-01" db="EMBL/GenBank/DDBJ databases">
        <title>The genome of the rayed Mediterranean limpet Patella caerulea (Linnaeus, 1758).</title>
        <authorList>
            <person name="Anh-Thu Weber A."/>
            <person name="Halstead-Nussloch G."/>
        </authorList>
    </citation>
    <scope>NUCLEOTIDE SEQUENCE [LARGE SCALE GENOMIC DNA]</scope>
    <source>
        <strain evidence="1">AATW-2023a</strain>
        <tissue evidence="1">Whole specimen</tissue>
    </source>
</reference>
<evidence type="ECO:0000313" key="2">
    <source>
        <dbReference type="Proteomes" id="UP001347796"/>
    </source>
</evidence>
<name>A0AAN8PYE5_PATCE</name>
<accession>A0AAN8PYE5</accession>
<gene>
    <name evidence="1" type="ORF">SNE40_011738</name>
</gene>
<protein>
    <recommendedName>
        <fullName evidence="3">Nicotinamide riboside kinase 1</fullName>
    </recommendedName>
</protein>
<dbReference type="SUPFAM" id="SSF52540">
    <property type="entry name" value="P-loop containing nucleoside triphosphate hydrolases"/>
    <property type="match status" value="1"/>
</dbReference>
<proteinExistence type="predicted"/>
<dbReference type="AlphaFoldDB" id="A0AAN8PYE5"/>
<evidence type="ECO:0000313" key="1">
    <source>
        <dbReference type="EMBL" id="KAK6179355.1"/>
    </source>
</evidence>
<dbReference type="PANTHER" id="PTHR10285">
    <property type="entry name" value="URIDINE KINASE"/>
    <property type="match status" value="1"/>
</dbReference>